<dbReference type="AlphaFoldDB" id="A1CT78"/>
<keyword evidence="7 10" id="KW-1133">Transmembrane helix</keyword>
<dbReference type="PANTHER" id="PTHR22601">
    <property type="entry name" value="ISP4 LIKE PROTEIN"/>
    <property type="match status" value="1"/>
</dbReference>
<name>A1CT78_ASPCL</name>
<feature type="transmembrane region" description="Helical" evidence="10">
    <location>
        <begin position="251"/>
        <end position="283"/>
    </location>
</feature>
<evidence type="ECO:0000256" key="1">
    <source>
        <dbReference type="ARBA" id="ARBA00004141"/>
    </source>
</evidence>
<dbReference type="KEGG" id="act:ACLA_082050"/>
<keyword evidence="8 10" id="KW-0472">Membrane</keyword>
<dbReference type="OrthoDB" id="9986677at2759"/>
<keyword evidence="12" id="KW-1185">Reference proteome</keyword>
<dbReference type="HOGENOM" id="CLU_004965_1_1_1"/>
<evidence type="ECO:0000313" key="11">
    <source>
        <dbReference type="EMBL" id="EAW06515.1"/>
    </source>
</evidence>
<dbReference type="RefSeq" id="XP_001267941.1">
    <property type="nucleotide sequence ID" value="XM_001267940.1"/>
</dbReference>
<feature type="transmembrane region" description="Helical" evidence="10">
    <location>
        <begin position="105"/>
        <end position="125"/>
    </location>
</feature>
<feature type="transmembrane region" description="Helical" evidence="10">
    <location>
        <begin position="392"/>
        <end position="418"/>
    </location>
</feature>
<keyword evidence="4 10" id="KW-0812">Transmembrane</keyword>
<evidence type="ECO:0000256" key="4">
    <source>
        <dbReference type="ARBA" id="ARBA00022692"/>
    </source>
</evidence>
<dbReference type="InterPro" id="IPR004813">
    <property type="entry name" value="OPT"/>
</dbReference>
<evidence type="ECO:0000256" key="8">
    <source>
        <dbReference type="ARBA" id="ARBA00023136"/>
    </source>
</evidence>
<protein>
    <submittedName>
        <fullName evidence="11">OPT oligopeptide transporter, putative</fullName>
    </submittedName>
</protein>
<dbReference type="NCBIfam" id="TIGR00728">
    <property type="entry name" value="OPT_sfam"/>
    <property type="match status" value="2"/>
</dbReference>
<comment type="similarity">
    <text evidence="2">Belongs to the oligopeptide OPT transporter family.</text>
</comment>
<feature type="region of interest" description="Disordered" evidence="9">
    <location>
        <begin position="1"/>
        <end position="28"/>
    </location>
</feature>
<dbReference type="Proteomes" id="UP000006701">
    <property type="component" value="Unassembled WGS sequence"/>
</dbReference>
<dbReference type="OMA" id="DAIHWPI"/>
<feature type="transmembrane region" description="Helical" evidence="10">
    <location>
        <begin position="191"/>
        <end position="212"/>
    </location>
</feature>
<comment type="subcellular location">
    <subcellularLocation>
        <location evidence="1">Membrane</location>
        <topology evidence="1">Multi-pass membrane protein</topology>
    </subcellularLocation>
</comment>
<evidence type="ECO:0000256" key="6">
    <source>
        <dbReference type="ARBA" id="ARBA00022927"/>
    </source>
</evidence>
<evidence type="ECO:0000256" key="10">
    <source>
        <dbReference type="SAM" id="Phobius"/>
    </source>
</evidence>
<dbReference type="GO" id="GO:0015031">
    <property type="term" value="P:protein transport"/>
    <property type="evidence" value="ECO:0007669"/>
    <property type="project" value="UniProtKB-KW"/>
</dbReference>
<evidence type="ECO:0000256" key="3">
    <source>
        <dbReference type="ARBA" id="ARBA00022448"/>
    </source>
</evidence>
<dbReference type="EMBL" id="DS027060">
    <property type="protein sequence ID" value="EAW06515.1"/>
    <property type="molecule type" value="Genomic_DNA"/>
</dbReference>
<sequence length="761" mass="85120">MARFQTRADGNDVEECPDDLALRDDGAPKKPVTAEEAMEIAIGESSTVEYTVESDNSPYLEVRANVPNTDDPTLPINTFRMWFLGVVFTLLGTGVNQFFSMRYPSVTITSLVAQLVSYPVGSFFAKALPIMKVRLFGRWDLVINPDHHFNVKEHAVITIMSNLSFNQSWASTIIQAQRVYLKMPTRVGYQILLALSMQMFGLGLAGLSYRYIIEPPQMIWPSTLANAALFQTLHSGANPIADGWRISRYRFFLYVLIGSFCWYWLPGYIFTGLSTFAFVCWAAPNNKVLNNLFGMTTGLGYLPTTFDWSQIAYNTSPLVMPFWAQANVFAGWLCVYAVVAPILYYTNTWFTAYLPLTGSDAYDKTGSFYNSSRILDESGTIDETKYREYSPIFLPVTFALSYGMGFAVLSCLISHVLLYQYIQRPKQEGHPCEAAVSLSRCSMVVVRDSDSYCGGDSNLDSICLAYRTTILGSIYNACSGGCLCDSRRHRLRSGQPQQQCLDCVRRDYIGIRAKGETTCSSDLQGVLVLPFFSKRLLTALQFYAYTGLSQAMYYGADMKLVACILGTLTQNGVLIWMLGNVKDMCSSDQPDNFTCPQGRVNYNSAVFWGARLYSIGQRYSGLLHMFWIGALLPVITYFIRKRFPKSRFLDAVHWPIFFAGTGNLPPATGINYTTAFAVSLIFNKIIKGRRPHWWAKYNYVLSAALDSGVAVAAILIFFALVFPGVSLNWWGNTVNSGTVDAKGVPWKELSANETFGESNWS</sequence>
<dbReference type="Pfam" id="PF03169">
    <property type="entry name" value="OPT"/>
    <property type="match status" value="2"/>
</dbReference>
<evidence type="ECO:0000256" key="5">
    <source>
        <dbReference type="ARBA" id="ARBA00022856"/>
    </source>
</evidence>
<dbReference type="GO" id="GO:0035673">
    <property type="term" value="F:oligopeptide transmembrane transporter activity"/>
    <property type="evidence" value="ECO:0007669"/>
    <property type="project" value="InterPro"/>
</dbReference>
<organism evidence="11 12">
    <name type="scientific">Aspergillus clavatus (strain ATCC 1007 / CBS 513.65 / DSM 816 / NCTC 3887 / NRRL 1 / QM 1276 / 107)</name>
    <dbReference type="NCBI Taxonomy" id="344612"/>
    <lineage>
        <taxon>Eukaryota</taxon>
        <taxon>Fungi</taxon>
        <taxon>Dikarya</taxon>
        <taxon>Ascomycota</taxon>
        <taxon>Pezizomycotina</taxon>
        <taxon>Eurotiomycetes</taxon>
        <taxon>Eurotiomycetidae</taxon>
        <taxon>Eurotiales</taxon>
        <taxon>Aspergillaceae</taxon>
        <taxon>Aspergillus</taxon>
        <taxon>Aspergillus subgen. Fumigati</taxon>
    </lineage>
</organism>
<keyword evidence="6" id="KW-0653">Protein transport</keyword>
<dbReference type="VEuPathDB" id="FungiDB:ACLA_082050"/>
<evidence type="ECO:0000256" key="2">
    <source>
        <dbReference type="ARBA" id="ARBA00008807"/>
    </source>
</evidence>
<reference evidence="11 12" key="1">
    <citation type="journal article" date="2008" name="PLoS Genet.">
        <title>Genomic islands in the pathogenic filamentous fungus Aspergillus fumigatus.</title>
        <authorList>
            <person name="Fedorova N.D."/>
            <person name="Khaldi N."/>
            <person name="Joardar V.S."/>
            <person name="Maiti R."/>
            <person name="Amedeo P."/>
            <person name="Anderson M.J."/>
            <person name="Crabtree J."/>
            <person name="Silva J.C."/>
            <person name="Badger J.H."/>
            <person name="Albarraq A."/>
            <person name="Angiuoli S."/>
            <person name="Bussey H."/>
            <person name="Bowyer P."/>
            <person name="Cotty P.J."/>
            <person name="Dyer P.S."/>
            <person name="Egan A."/>
            <person name="Galens K."/>
            <person name="Fraser-Liggett C.M."/>
            <person name="Haas B.J."/>
            <person name="Inman J.M."/>
            <person name="Kent R."/>
            <person name="Lemieux S."/>
            <person name="Malavazi I."/>
            <person name="Orvis J."/>
            <person name="Roemer T."/>
            <person name="Ronning C.M."/>
            <person name="Sundaram J.P."/>
            <person name="Sutton G."/>
            <person name="Turner G."/>
            <person name="Venter J.C."/>
            <person name="White O.R."/>
            <person name="Whitty B.R."/>
            <person name="Youngman P."/>
            <person name="Wolfe K.H."/>
            <person name="Goldman G.H."/>
            <person name="Wortman J.R."/>
            <person name="Jiang B."/>
            <person name="Denning D.W."/>
            <person name="Nierman W.C."/>
        </authorList>
    </citation>
    <scope>NUCLEOTIDE SEQUENCE [LARGE SCALE GENOMIC DNA]</scope>
    <source>
        <strain evidence="12">ATCC 1007 / CBS 513.65 / DSM 816 / NCTC 3887 / NRRL 1</strain>
    </source>
</reference>
<keyword evidence="5" id="KW-0571">Peptide transport</keyword>
<feature type="transmembrane region" description="Helical" evidence="10">
    <location>
        <begin position="699"/>
        <end position="722"/>
    </location>
</feature>
<evidence type="ECO:0000256" key="9">
    <source>
        <dbReference type="SAM" id="MobiDB-lite"/>
    </source>
</evidence>
<feature type="transmembrane region" description="Helical" evidence="10">
    <location>
        <begin position="326"/>
        <end position="346"/>
    </location>
</feature>
<feature type="transmembrane region" description="Helical" evidence="10">
    <location>
        <begin position="621"/>
        <end position="639"/>
    </location>
</feature>
<feature type="transmembrane region" description="Helical" evidence="10">
    <location>
        <begin position="81"/>
        <end position="99"/>
    </location>
</feature>
<dbReference type="InterPro" id="IPR004648">
    <property type="entry name" value="Oligpept_transpt"/>
</dbReference>
<accession>A1CT78</accession>
<proteinExistence type="inferred from homology"/>
<dbReference type="GeneID" id="4700264"/>
<keyword evidence="3" id="KW-0813">Transport</keyword>
<evidence type="ECO:0000313" key="12">
    <source>
        <dbReference type="Proteomes" id="UP000006701"/>
    </source>
</evidence>
<dbReference type="GO" id="GO:0016020">
    <property type="term" value="C:membrane"/>
    <property type="evidence" value="ECO:0007669"/>
    <property type="project" value="UniProtKB-SubCell"/>
</dbReference>
<gene>
    <name evidence="11" type="ORF">ACLA_082050</name>
</gene>
<evidence type="ECO:0000256" key="7">
    <source>
        <dbReference type="ARBA" id="ARBA00022989"/>
    </source>
</evidence>
<dbReference type="eggNOG" id="KOG2262">
    <property type="taxonomic scope" value="Eukaryota"/>
</dbReference>